<dbReference type="InterPro" id="IPR027417">
    <property type="entry name" value="P-loop_NTPase"/>
</dbReference>
<keyword evidence="4 8" id="KW-0812">Transmembrane</keyword>
<proteinExistence type="inferred from homology"/>
<dbReference type="CDD" id="cd01127">
    <property type="entry name" value="TrwB_TraG_TraD_VirD4"/>
    <property type="match status" value="1"/>
</dbReference>
<evidence type="ECO:0000256" key="5">
    <source>
        <dbReference type="ARBA" id="ARBA00022989"/>
    </source>
</evidence>
<dbReference type="SUPFAM" id="SSF52540">
    <property type="entry name" value="P-loop containing nucleoside triphosphate hydrolases"/>
    <property type="match status" value="1"/>
</dbReference>
<dbReference type="EMBL" id="QLIX01000027">
    <property type="protein sequence ID" value="RAI56098.1"/>
    <property type="molecule type" value="Genomic_DNA"/>
</dbReference>
<evidence type="ECO:0008006" key="11">
    <source>
        <dbReference type="Google" id="ProtNLM"/>
    </source>
</evidence>
<organism evidence="9 10">
    <name type="scientific">Roseicella frigidaeris</name>
    <dbReference type="NCBI Taxonomy" id="2230885"/>
    <lineage>
        <taxon>Bacteria</taxon>
        <taxon>Pseudomonadati</taxon>
        <taxon>Pseudomonadota</taxon>
        <taxon>Alphaproteobacteria</taxon>
        <taxon>Acetobacterales</taxon>
        <taxon>Roseomonadaceae</taxon>
        <taxon>Roseicella</taxon>
    </lineage>
</organism>
<dbReference type="GO" id="GO:0005886">
    <property type="term" value="C:plasma membrane"/>
    <property type="evidence" value="ECO:0007669"/>
    <property type="project" value="UniProtKB-SubCell"/>
</dbReference>
<reference evidence="10" key="1">
    <citation type="submission" date="2018-06" db="EMBL/GenBank/DDBJ databases">
        <authorList>
            <person name="Khan S.A."/>
        </authorList>
    </citation>
    <scope>NUCLEOTIDE SEQUENCE [LARGE SCALE GENOMIC DNA]</scope>
    <source>
        <strain evidence="10">DB-1506</strain>
    </source>
</reference>
<dbReference type="PANTHER" id="PTHR37937:SF1">
    <property type="entry name" value="CONJUGATIVE TRANSFER: DNA TRANSPORT"/>
    <property type="match status" value="1"/>
</dbReference>
<comment type="subcellular location">
    <subcellularLocation>
        <location evidence="1">Cell membrane</location>
        <topology evidence="1">Multi-pass membrane protein</topology>
    </subcellularLocation>
</comment>
<evidence type="ECO:0000256" key="7">
    <source>
        <dbReference type="SAM" id="MobiDB-lite"/>
    </source>
</evidence>
<evidence type="ECO:0000256" key="8">
    <source>
        <dbReference type="SAM" id="Phobius"/>
    </source>
</evidence>
<evidence type="ECO:0000256" key="6">
    <source>
        <dbReference type="ARBA" id="ARBA00023136"/>
    </source>
</evidence>
<comment type="similarity">
    <text evidence="2">Belongs to the VirD4/TraG family.</text>
</comment>
<evidence type="ECO:0000256" key="4">
    <source>
        <dbReference type="ARBA" id="ARBA00022692"/>
    </source>
</evidence>
<keyword evidence="10" id="KW-1185">Reference proteome</keyword>
<evidence type="ECO:0000256" key="2">
    <source>
        <dbReference type="ARBA" id="ARBA00008806"/>
    </source>
</evidence>
<feature type="transmembrane region" description="Helical" evidence="8">
    <location>
        <begin position="128"/>
        <end position="152"/>
    </location>
</feature>
<keyword evidence="6 8" id="KW-0472">Membrane</keyword>
<evidence type="ECO:0000313" key="10">
    <source>
        <dbReference type="Proteomes" id="UP000249065"/>
    </source>
</evidence>
<protein>
    <recommendedName>
        <fullName evidence="11">Type IV secretory system conjugative DNA transfer family protein</fullName>
    </recommendedName>
</protein>
<gene>
    <name evidence="9" type="ORF">DOO78_22940</name>
</gene>
<feature type="compositionally biased region" description="Basic residues" evidence="7">
    <location>
        <begin position="42"/>
        <end position="70"/>
    </location>
</feature>
<dbReference type="Pfam" id="PF02534">
    <property type="entry name" value="T4SS-DNA_transf"/>
    <property type="match status" value="1"/>
</dbReference>
<feature type="region of interest" description="Disordered" evidence="7">
    <location>
        <begin position="19"/>
        <end position="120"/>
    </location>
</feature>
<dbReference type="InterPro" id="IPR003688">
    <property type="entry name" value="TraG/VirD4"/>
</dbReference>
<evidence type="ECO:0000256" key="1">
    <source>
        <dbReference type="ARBA" id="ARBA00004651"/>
    </source>
</evidence>
<dbReference type="Proteomes" id="UP000249065">
    <property type="component" value="Unassembled WGS sequence"/>
</dbReference>
<dbReference type="PANTHER" id="PTHR37937">
    <property type="entry name" value="CONJUGATIVE TRANSFER: DNA TRANSPORT"/>
    <property type="match status" value="1"/>
</dbReference>
<dbReference type="InterPro" id="IPR051539">
    <property type="entry name" value="T4SS-coupling_protein"/>
</dbReference>
<keyword evidence="3" id="KW-1003">Cell membrane</keyword>
<feature type="compositionally biased region" description="Low complexity" evidence="7">
    <location>
        <begin position="27"/>
        <end position="41"/>
    </location>
</feature>
<dbReference type="OrthoDB" id="9759295at2"/>
<feature type="transmembrane region" description="Helical" evidence="8">
    <location>
        <begin position="184"/>
        <end position="211"/>
    </location>
</feature>
<accession>A0A327M7Q7</accession>
<sequence length="719" mass="77081">MDGPAARELVAAVLRRRAAHRHRLPPGRDAAAAGLAALPGAARRRGLGLPARPRRRAPLGHHDPRRRPRGRDRGGGADGAPEPGRPRAGGGDGARPAAPARGPRRALRARSVPPDGGDGGAAVTRRGALLAGVLGAAALAAVPVASATYLSITGLGAHPYFAAAGLWTKATAWTLYAPQAGANWWAAVTVGLSGFLGLAPLLLAGTAAVAVRRRGGRPLHGESHFATRSEAEGSGIVFASRPVPDGIILGKWGRGPFARYACLPGQQHVAVYAPTEEGKGVSFVVPNAMNWGGALVAFSVKRDLVRWTAAERARKGDAVFVLDFGDPEGRTHRWNPLGLVRRGTPDATDDLQKAMFALVPETRANNPYWDNAGRRVATALAVIQSETPGAPLTVAAVAGLARRGDCVTHLRTLVADARREGRPYPRAAVETALGWADGLEKGSEEARGVRQTILTALSLWEVPRIAAATAASDFDVRELRSRRMSVYLCAQPSDLRRMRPIYAIFFQQLIDAMAREEFGEKREHRHRVLALLDEFWALGEHRVLADATAFIRSSGLRMAIVVQSKDQTRLAFGEDGSRNIYANMGAEVALGGLDQRQAEEVSQRGGSDTVVETTQSRPRFFGWLSPSRQSESETVRRRALMLAQEVQRLPADKLLVLRRRLALLMLDRLVWYRDPWFRKLAAEPPAVPTLAVRVERDAALPGEAGPAAVPAATGGSAVQ</sequence>
<evidence type="ECO:0000313" key="9">
    <source>
        <dbReference type="EMBL" id="RAI56098.1"/>
    </source>
</evidence>
<name>A0A327M7Q7_9PROT</name>
<evidence type="ECO:0000256" key="3">
    <source>
        <dbReference type="ARBA" id="ARBA00022475"/>
    </source>
</evidence>
<keyword evidence="5 8" id="KW-1133">Transmembrane helix</keyword>
<comment type="caution">
    <text evidence="9">The sequence shown here is derived from an EMBL/GenBank/DDBJ whole genome shotgun (WGS) entry which is preliminary data.</text>
</comment>
<dbReference type="Gene3D" id="3.40.50.300">
    <property type="entry name" value="P-loop containing nucleotide triphosphate hydrolases"/>
    <property type="match status" value="1"/>
</dbReference>
<dbReference type="AlphaFoldDB" id="A0A327M7Q7"/>